<protein>
    <submittedName>
        <fullName evidence="2">Uncharacterized protein</fullName>
    </submittedName>
</protein>
<dbReference type="InParanoid" id="A0A395JL16"/>
<keyword evidence="3" id="KW-1185">Reference proteome</keyword>
<dbReference type="EMBL" id="QNRT01000002">
    <property type="protein sequence ID" value="RBP51279.1"/>
    <property type="molecule type" value="Genomic_DNA"/>
</dbReference>
<dbReference type="Proteomes" id="UP000253083">
    <property type="component" value="Unassembled WGS sequence"/>
</dbReference>
<feature type="region of interest" description="Disordered" evidence="1">
    <location>
        <begin position="1"/>
        <end position="24"/>
    </location>
</feature>
<name>A0A395JL16_9GAMM</name>
<proteinExistence type="predicted"/>
<evidence type="ECO:0000313" key="3">
    <source>
        <dbReference type="Proteomes" id="UP000253083"/>
    </source>
</evidence>
<dbReference type="AlphaFoldDB" id="A0A395JL16"/>
<gene>
    <name evidence="2" type="ORF">DFR28_102698</name>
</gene>
<organism evidence="2 3">
    <name type="scientific">Arenicella xantha</name>
    <dbReference type="NCBI Taxonomy" id="644221"/>
    <lineage>
        <taxon>Bacteria</taxon>
        <taxon>Pseudomonadati</taxon>
        <taxon>Pseudomonadota</taxon>
        <taxon>Gammaproteobacteria</taxon>
        <taxon>Arenicellales</taxon>
        <taxon>Arenicellaceae</taxon>
        <taxon>Arenicella</taxon>
    </lineage>
</organism>
<evidence type="ECO:0000313" key="2">
    <source>
        <dbReference type="EMBL" id="RBP51279.1"/>
    </source>
</evidence>
<comment type="caution">
    <text evidence="2">The sequence shown here is derived from an EMBL/GenBank/DDBJ whole genome shotgun (WGS) entry which is preliminary data.</text>
</comment>
<reference evidence="2 3" key="1">
    <citation type="submission" date="2018-06" db="EMBL/GenBank/DDBJ databases">
        <title>Genomic Encyclopedia of Type Strains, Phase IV (KMG-IV): sequencing the most valuable type-strain genomes for metagenomic binning, comparative biology and taxonomic classification.</title>
        <authorList>
            <person name="Goeker M."/>
        </authorList>
    </citation>
    <scope>NUCLEOTIDE SEQUENCE [LARGE SCALE GENOMIC DNA]</scope>
    <source>
        <strain evidence="2 3">DSM 24032</strain>
    </source>
</reference>
<sequence length="181" mass="19718">MTKRTAKNETQSASDSAADGRNSHKIDVVPAPGYVLVDQTLVERDWLLLVAPDSSGDCAPNATLRLSRSGVPGRRIEKIDLEFENPDNIFRANIRIFGDPSYTFVALHPANLSWTGLENHKGPLASCVTILEVLPGGRELRVCFKCEEVEAGALTFNITDTLSNILVTEDPSVAVRKKNGD</sequence>
<evidence type="ECO:0000256" key="1">
    <source>
        <dbReference type="SAM" id="MobiDB-lite"/>
    </source>
</evidence>
<accession>A0A395JL16</accession>
<dbReference type="RefSeq" id="WP_113954059.1">
    <property type="nucleotide sequence ID" value="NZ_QNRT01000002.1"/>
</dbReference>